<gene>
    <name evidence="1" type="ORF">SISNIDRAFT_444490</name>
</gene>
<keyword evidence="2" id="KW-1185">Reference proteome</keyword>
<protein>
    <submittedName>
        <fullName evidence="1">Uncharacterized protein</fullName>
    </submittedName>
</protein>
<sequence>MPYYVYLKWASPTNTARADYGRHVLVCESRQAADEFFRGLQGLKDVLGNLRFTLLKRSSAQFWCYDTAEGDPWWLPLRVLRENAVPESNFKIFSVPLIDGAGASRPWPVVESVDGPDWTNGGAFFIRNKRQPDLYWSVSYAAQDVAIVVSETRRSKFRIWGSDIDHKDLDKVLIRSDRVTISPVSSEKSARVLYVHPSKAETNVVVLSGDKKEWRFGDLFSAFGTTWDDNETELVTYNEAEGEEWELC</sequence>
<reference evidence="1 2" key="1">
    <citation type="journal article" date="2016" name="Mol. Biol. Evol.">
        <title>Comparative Genomics of Early-Diverging Mushroom-Forming Fungi Provides Insights into the Origins of Lignocellulose Decay Capabilities.</title>
        <authorList>
            <person name="Nagy L.G."/>
            <person name="Riley R."/>
            <person name="Tritt A."/>
            <person name="Adam C."/>
            <person name="Daum C."/>
            <person name="Floudas D."/>
            <person name="Sun H."/>
            <person name="Yadav J.S."/>
            <person name="Pangilinan J."/>
            <person name="Larsson K.H."/>
            <person name="Matsuura K."/>
            <person name="Barry K."/>
            <person name="Labutti K."/>
            <person name="Kuo R."/>
            <person name="Ohm R.A."/>
            <person name="Bhattacharya S.S."/>
            <person name="Shirouzu T."/>
            <person name="Yoshinaga Y."/>
            <person name="Martin F.M."/>
            <person name="Grigoriev I.V."/>
            <person name="Hibbett D.S."/>
        </authorList>
    </citation>
    <scope>NUCLEOTIDE SEQUENCE [LARGE SCALE GENOMIC DNA]</scope>
    <source>
        <strain evidence="1 2">HHB9708</strain>
    </source>
</reference>
<evidence type="ECO:0000313" key="1">
    <source>
        <dbReference type="EMBL" id="KZS90196.1"/>
    </source>
</evidence>
<dbReference type="Proteomes" id="UP000076722">
    <property type="component" value="Unassembled WGS sequence"/>
</dbReference>
<evidence type="ECO:0000313" key="2">
    <source>
        <dbReference type="Proteomes" id="UP000076722"/>
    </source>
</evidence>
<dbReference type="EMBL" id="KV419423">
    <property type="protein sequence ID" value="KZS90196.1"/>
    <property type="molecule type" value="Genomic_DNA"/>
</dbReference>
<accession>A0A164R2L0</accession>
<dbReference type="OrthoDB" id="5364171at2759"/>
<organism evidence="1 2">
    <name type="scientific">Sistotremastrum niveocremeum HHB9708</name>
    <dbReference type="NCBI Taxonomy" id="1314777"/>
    <lineage>
        <taxon>Eukaryota</taxon>
        <taxon>Fungi</taxon>
        <taxon>Dikarya</taxon>
        <taxon>Basidiomycota</taxon>
        <taxon>Agaricomycotina</taxon>
        <taxon>Agaricomycetes</taxon>
        <taxon>Sistotremastrales</taxon>
        <taxon>Sistotremastraceae</taxon>
        <taxon>Sertulicium</taxon>
        <taxon>Sertulicium niveocremeum</taxon>
    </lineage>
</organism>
<dbReference type="AlphaFoldDB" id="A0A164R2L0"/>
<name>A0A164R2L0_9AGAM</name>
<proteinExistence type="predicted"/>